<dbReference type="PANTHER" id="PTHR24286:SF357">
    <property type="entry name" value="P450, PUTATIVE-RELATED"/>
    <property type="match status" value="1"/>
</dbReference>
<proteinExistence type="inferred from homology"/>
<dbReference type="EMBL" id="FN595233">
    <property type="protein sequence ID" value="CCB47070.1"/>
    <property type="molecule type" value="Genomic_DNA"/>
</dbReference>
<evidence type="ECO:0000256" key="15">
    <source>
        <dbReference type="PIRSR" id="PIRSR602401-1"/>
    </source>
</evidence>
<evidence type="ECO:0000256" key="9">
    <source>
        <dbReference type="ARBA" id="ARBA00023004"/>
    </source>
</evidence>
<gene>
    <name evidence="18" type="ordered locus">VIT_07s0031g00690</name>
</gene>
<evidence type="ECO:0000256" key="4">
    <source>
        <dbReference type="ARBA" id="ARBA00022617"/>
    </source>
</evidence>
<dbReference type="OrthoDB" id="1372046at2759"/>
<name>F6H4K6_VITVI</name>
<evidence type="ECO:0000256" key="8">
    <source>
        <dbReference type="ARBA" id="ARBA00023002"/>
    </source>
</evidence>
<keyword evidence="9 15" id="KW-0408">Iron</keyword>
<dbReference type="GO" id="GO:0020037">
    <property type="term" value="F:heme binding"/>
    <property type="evidence" value="ECO:0007669"/>
    <property type="project" value="InterPro"/>
</dbReference>
<comment type="subcellular location">
    <subcellularLocation>
        <location evidence="2">Membrane</location>
        <topology evidence="2">Single-pass membrane protein</topology>
    </subcellularLocation>
</comment>
<comment type="catalytic activity">
    <reaction evidence="12">
        <text>2-cis-(+)-abscisate + reduced [NADPH--hemoprotein reductase] + O2 = (+)-8'-hydroxyabscisate + oxidized [NADPH--hemoprotein reductase] + H2O + H(+)</text>
        <dbReference type="Rhea" id="RHEA:12897"/>
        <dbReference type="Rhea" id="RHEA-COMP:11964"/>
        <dbReference type="Rhea" id="RHEA-COMP:11965"/>
        <dbReference type="ChEBI" id="CHEBI:15377"/>
        <dbReference type="ChEBI" id="CHEBI:15378"/>
        <dbReference type="ChEBI" id="CHEBI:15379"/>
        <dbReference type="ChEBI" id="CHEBI:37569"/>
        <dbReference type="ChEBI" id="CHEBI:57618"/>
        <dbReference type="ChEBI" id="CHEBI:58210"/>
        <dbReference type="ChEBI" id="CHEBI:58490"/>
        <dbReference type="EC" id="1.14.14.137"/>
    </reaction>
</comment>
<evidence type="ECO:0000313" key="18">
    <source>
        <dbReference type="EMBL" id="CCB47070.1"/>
    </source>
</evidence>
<dbReference type="PaxDb" id="29760-VIT_07s0031g00690.t01"/>
<dbReference type="InterPro" id="IPR017972">
    <property type="entry name" value="Cyt_P450_CS"/>
</dbReference>
<dbReference type="GO" id="GO:0010295">
    <property type="term" value="F:(+)-abscisic acid 8'-hydroxylase activity"/>
    <property type="evidence" value="ECO:0000318"/>
    <property type="project" value="GO_Central"/>
</dbReference>
<comment type="similarity">
    <text evidence="3 16">Belongs to the cytochrome P450 family.</text>
</comment>
<dbReference type="Pfam" id="PF00067">
    <property type="entry name" value="p450"/>
    <property type="match status" value="1"/>
</dbReference>
<dbReference type="CDD" id="cd11043">
    <property type="entry name" value="CYP90-like"/>
    <property type="match status" value="1"/>
</dbReference>
<keyword evidence="7 17" id="KW-1133">Transmembrane helix</keyword>
<feature type="binding site" description="axial binding residue" evidence="15">
    <location>
        <position position="441"/>
    </location>
    <ligand>
        <name>heme</name>
        <dbReference type="ChEBI" id="CHEBI:30413"/>
    </ligand>
    <ligandPart>
        <name>Fe</name>
        <dbReference type="ChEBI" id="CHEBI:18248"/>
    </ligandPart>
</feature>
<evidence type="ECO:0000256" key="10">
    <source>
        <dbReference type="ARBA" id="ARBA00023033"/>
    </source>
</evidence>
<dbReference type="InterPro" id="IPR036396">
    <property type="entry name" value="Cyt_P450_sf"/>
</dbReference>
<dbReference type="ExpressionAtlas" id="F6H4K6">
    <property type="expression patterns" value="baseline"/>
</dbReference>
<accession>F6H4K6</accession>
<keyword evidence="19" id="KW-1185">Reference proteome</keyword>
<keyword evidence="6 15" id="KW-0479">Metal-binding</keyword>
<evidence type="ECO:0000256" key="14">
    <source>
        <dbReference type="ARBA" id="ARBA00066338"/>
    </source>
</evidence>
<dbReference type="STRING" id="29760.F6H4K6"/>
<feature type="transmembrane region" description="Helical" evidence="17">
    <location>
        <begin position="33"/>
        <end position="50"/>
    </location>
</feature>
<keyword evidence="11 17" id="KW-0472">Membrane</keyword>
<keyword evidence="4 15" id="KW-0349">Heme</keyword>
<dbReference type="SUPFAM" id="SSF48264">
    <property type="entry name" value="Cytochrome P450"/>
    <property type="match status" value="1"/>
</dbReference>
<dbReference type="PANTHER" id="PTHR24286">
    <property type="entry name" value="CYTOCHROME P450 26"/>
    <property type="match status" value="1"/>
</dbReference>
<evidence type="ECO:0000256" key="6">
    <source>
        <dbReference type="ARBA" id="ARBA00022723"/>
    </source>
</evidence>
<dbReference type="PRINTS" id="PR00385">
    <property type="entry name" value="P450"/>
</dbReference>
<evidence type="ECO:0000256" key="12">
    <source>
        <dbReference type="ARBA" id="ARBA00050609"/>
    </source>
</evidence>
<keyword evidence="10 16" id="KW-0503">Monooxygenase</keyword>
<dbReference type="AlphaFoldDB" id="F6H4K6"/>
<dbReference type="GO" id="GO:0016020">
    <property type="term" value="C:membrane"/>
    <property type="evidence" value="ECO:0007669"/>
    <property type="project" value="UniProtKB-SubCell"/>
</dbReference>
<evidence type="ECO:0000256" key="17">
    <source>
        <dbReference type="SAM" id="Phobius"/>
    </source>
</evidence>
<dbReference type="eggNOG" id="KOG0157">
    <property type="taxonomic scope" value="Eukaryota"/>
</dbReference>
<evidence type="ECO:0000256" key="5">
    <source>
        <dbReference type="ARBA" id="ARBA00022692"/>
    </source>
</evidence>
<dbReference type="HOGENOM" id="CLU_001570_15_5_1"/>
<dbReference type="InterPro" id="IPR002401">
    <property type="entry name" value="Cyt_P450_E_grp-I"/>
</dbReference>
<evidence type="ECO:0000313" key="19">
    <source>
        <dbReference type="Proteomes" id="UP000009183"/>
    </source>
</evidence>
<dbReference type="Proteomes" id="UP000009183">
    <property type="component" value="Chromosome 7"/>
</dbReference>
<dbReference type="FunFam" id="1.10.630.10:FF:000014">
    <property type="entry name" value="Abscisic acid 8"/>
    <property type="match status" value="1"/>
</dbReference>
<sequence>MTTLLQMVDETSRLRHEFEHVHARFIEKDMGDIILYIFFSLVAILSFMLLKKPQQRANLPPGSMGWPYIGETLRLYSQNPDVFFSTRQKRYGEIVKTHILGCPCVMLASPEAAWFVLVTQAHLFKPTYPPSKEQLIGRWALFFHQGSYHLQMRKLVQGSLSLDVIRNLVPDIGAIAAACLESWSGGHVISTFHELKKFTFDVAILTIFGNLDTWNKEQLKENYFILDKGYNSFPTSLPGTLFSKSASARRRLSKILSSIIKERKEERSVQKGLLGCLLNSRDENGQILTDDQIADNIIGVLFAAQDTTASMLTWILKYIHDDPKLLAAIRCEQEAIYKSNGGGNQPLTWAQTKNMAVTQKVIMESLRMASIISFTYREAVDDVYYKGYLIPKGWKVLPMFRNIHHNPDFFSDPYKFDPSRFEAGALKPNTFMPFGTGVHSCPGNEVAKLEMLIFIHYAVTKFRWEVVGSKTNGVQYQPFPVPEKGLPAKFWKEC</sequence>
<dbReference type="Gene3D" id="1.10.630.10">
    <property type="entry name" value="Cytochrome P450"/>
    <property type="match status" value="1"/>
</dbReference>
<protein>
    <recommendedName>
        <fullName evidence="14">(+)-abscisic acid 8'-hydroxylase</fullName>
        <ecNumber evidence="14">1.14.14.137</ecNumber>
    </recommendedName>
</protein>
<evidence type="ECO:0000256" key="1">
    <source>
        <dbReference type="ARBA" id="ARBA00001971"/>
    </source>
</evidence>
<evidence type="ECO:0000256" key="2">
    <source>
        <dbReference type="ARBA" id="ARBA00004167"/>
    </source>
</evidence>
<organism evidence="18 19">
    <name type="scientific">Vitis vinifera</name>
    <name type="common">Grape</name>
    <dbReference type="NCBI Taxonomy" id="29760"/>
    <lineage>
        <taxon>Eukaryota</taxon>
        <taxon>Viridiplantae</taxon>
        <taxon>Streptophyta</taxon>
        <taxon>Embryophyta</taxon>
        <taxon>Tracheophyta</taxon>
        <taxon>Spermatophyta</taxon>
        <taxon>Magnoliopsida</taxon>
        <taxon>eudicotyledons</taxon>
        <taxon>Gunneridae</taxon>
        <taxon>Pentapetalae</taxon>
        <taxon>rosids</taxon>
        <taxon>Vitales</taxon>
        <taxon>Vitaceae</taxon>
        <taxon>Viteae</taxon>
        <taxon>Vitis</taxon>
    </lineage>
</organism>
<evidence type="ECO:0000256" key="16">
    <source>
        <dbReference type="RuleBase" id="RU000461"/>
    </source>
</evidence>
<reference evidence="19" key="1">
    <citation type="journal article" date="2007" name="Nature">
        <title>The grapevine genome sequence suggests ancestral hexaploidization in major angiosperm phyla.</title>
        <authorList>
            <consortium name="The French-Italian Public Consortium for Grapevine Genome Characterization."/>
            <person name="Jaillon O."/>
            <person name="Aury J.-M."/>
            <person name="Noel B."/>
            <person name="Policriti A."/>
            <person name="Clepet C."/>
            <person name="Casagrande A."/>
            <person name="Choisne N."/>
            <person name="Aubourg S."/>
            <person name="Vitulo N."/>
            <person name="Jubin C."/>
            <person name="Vezzi A."/>
            <person name="Legeai F."/>
            <person name="Hugueney P."/>
            <person name="Dasilva C."/>
            <person name="Horner D."/>
            <person name="Mica E."/>
            <person name="Jublot D."/>
            <person name="Poulain J."/>
            <person name="Bruyere C."/>
            <person name="Billault A."/>
            <person name="Segurens B."/>
            <person name="Gouyvenoux M."/>
            <person name="Ugarte E."/>
            <person name="Cattonaro F."/>
            <person name="Anthouard V."/>
            <person name="Vico V."/>
            <person name="Del Fabbro C."/>
            <person name="Alaux M."/>
            <person name="Di Gaspero G."/>
            <person name="Dumas V."/>
            <person name="Felice N."/>
            <person name="Paillard S."/>
            <person name="Juman I."/>
            <person name="Moroldo M."/>
            <person name="Scalabrin S."/>
            <person name="Canaguier A."/>
            <person name="Le Clainche I."/>
            <person name="Malacrida G."/>
            <person name="Durand E."/>
            <person name="Pesole G."/>
            <person name="Laucou V."/>
            <person name="Chatelet P."/>
            <person name="Merdinoglu D."/>
            <person name="Delledonne M."/>
            <person name="Pezzotti M."/>
            <person name="Lecharny A."/>
            <person name="Scarpelli C."/>
            <person name="Artiguenave F."/>
            <person name="Pe M.E."/>
            <person name="Valle G."/>
            <person name="Morgante M."/>
            <person name="Caboche M."/>
            <person name="Adam-Blondon A.-F."/>
            <person name="Weissenbach J."/>
            <person name="Quetier F."/>
            <person name="Wincker P."/>
        </authorList>
    </citation>
    <scope>NUCLEOTIDE SEQUENCE [LARGE SCALE GENOMIC DNA]</scope>
    <source>
        <strain evidence="19">cv. Pinot noir / PN40024</strain>
    </source>
</reference>
<dbReference type="InterPro" id="IPR001128">
    <property type="entry name" value="Cyt_P450"/>
</dbReference>
<dbReference type="PRINTS" id="PR00463">
    <property type="entry name" value="EP450I"/>
</dbReference>
<evidence type="ECO:0000256" key="7">
    <source>
        <dbReference type="ARBA" id="ARBA00022989"/>
    </source>
</evidence>
<keyword evidence="5 17" id="KW-0812">Transmembrane</keyword>
<evidence type="ECO:0000256" key="13">
    <source>
        <dbReference type="ARBA" id="ARBA00060633"/>
    </source>
</evidence>
<dbReference type="EC" id="1.14.14.137" evidence="14"/>
<evidence type="ECO:0000256" key="3">
    <source>
        <dbReference type="ARBA" id="ARBA00010617"/>
    </source>
</evidence>
<dbReference type="GO" id="GO:0005506">
    <property type="term" value="F:iron ion binding"/>
    <property type="evidence" value="ECO:0007669"/>
    <property type="project" value="InterPro"/>
</dbReference>
<dbReference type="PROSITE" id="PS00086">
    <property type="entry name" value="CYTOCHROME_P450"/>
    <property type="match status" value="1"/>
</dbReference>
<comment type="pathway">
    <text evidence="13">Plant hormone degradation; abscisic acid degradation.</text>
</comment>
<dbReference type="InParanoid" id="F6H4K6"/>
<comment type="cofactor">
    <cofactor evidence="1 15">
        <name>heme</name>
        <dbReference type="ChEBI" id="CHEBI:30413"/>
    </cofactor>
</comment>
<keyword evidence="8 16" id="KW-0560">Oxidoreductase</keyword>
<evidence type="ECO:0000256" key="11">
    <source>
        <dbReference type="ARBA" id="ARBA00023136"/>
    </source>
</evidence>